<dbReference type="GO" id="GO:0005737">
    <property type="term" value="C:cytoplasm"/>
    <property type="evidence" value="ECO:0007669"/>
    <property type="project" value="TreeGrafter"/>
</dbReference>
<protein>
    <recommendedName>
        <fullName evidence="4">Glucosamine-6-phosphate deaminase</fullName>
        <ecNumber evidence="4">3.5.99.6</ecNumber>
    </recommendedName>
    <alternativeName>
        <fullName evidence="4">GlcN6P deaminase</fullName>
        <shortName evidence="4">GNPDA</shortName>
    </alternativeName>
    <alternativeName>
        <fullName evidence="4">Glucosamine-6-phosphate isomerase</fullName>
    </alternativeName>
</protein>
<comment type="caution">
    <text evidence="6">The sequence shown here is derived from an EMBL/GenBank/DDBJ whole genome shotgun (WGS) entry which is preliminary data.</text>
</comment>
<evidence type="ECO:0000256" key="1">
    <source>
        <dbReference type="ARBA" id="ARBA00000644"/>
    </source>
</evidence>
<comment type="function">
    <text evidence="4">Catalyzes the reversible isomerization-deamination of glucosamine 6-phosphate (GlcN6P) to form fructose 6-phosphate (Fru6P) and ammonium ion.</text>
</comment>
<evidence type="ECO:0000259" key="5">
    <source>
        <dbReference type="Pfam" id="PF01182"/>
    </source>
</evidence>
<sequence length="252" mass="27968">MIIKRFDRQEELDRYAAHLINTIVREKQHPVLGLATGSTPVGIYKAVIEEASRTKLSFGHVTTYNLDEYVGLAPDHEQSYSRYMNDHLFKHLDLGKGNTHLPDGLAADPEAECRRYDEMLAQQPLDVQLLGVGHNGHIGFNEPDAQLHGRTHVVKLKEETRKANARFFDQAEQVPEFAFTMGVGSILKAKMIILVARGGDKAAIVKKALQGPITTECPASLLQTHANVIVLLDADAGRDLIEDGTRFQLVHS</sequence>
<accession>A0A934J834</accession>
<dbReference type="GO" id="GO:0004342">
    <property type="term" value="F:glucosamine-6-phosphate deaminase activity"/>
    <property type="evidence" value="ECO:0007669"/>
    <property type="project" value="UniProtKB-UniRule"/>
</dbReference>
<dbReference type="Proteomes" id="UP000640274">
    <property type="component" value="Unassembled WGS sequence"/>
</dbReference>
<organism evidence="6 7">
    <name type="scientific">Paenibacillus roseus</name>
    <dbReference type="NCBI Taxonomy" id="2798579"/>
    <lineage>
        <taxon>Bacteria</taxon>
        <taxon>Bacillati</taxon>
        <taxon>Bacillota</taxon>
        <taxon>Bacilli</taxon>
        <taxon>Bacillales</taxon>
        <taxon>Paenibacillaceae</taxon>
        <taxon>Paenibacillus</taxon>
    </lineage>
</organism>
<proteinExistence type="inferred from homology"/>
<dbReference type="GO" id="GO:0006043">
    <property type="term" value="P:glucosamine catabolic process"/>
    <property type="evidence" value="ECO:0007669"/>
    <property type="project" value="TreeGrafter"/>
</dbReference>
<dbReference type="InterPro" id="IPR037171">
    <property type="entry name" value="NagB/RpiA_transferase-like"/>
</dbReference>
<evidence type="ECO:0000256" key="3">
    <source>
        <dbReference type="ARBA" id="ARBA00023277"/>
    </source>
</evidence>
<dbReference type="GO" id="GO:0019262">
    <property type="term" value="P:N-acetylneuraminate catabolic process"/>
    <property type="evidence" value="ECO:0007669"/>
    <property type="project" value="UniProtKB-UniRule"/>
</dbReference>
<dbReference type="PANTHER" id="PTHR11280">
    <property type="entry name" value="GLUCOSAMINE-6-PHOSPHATE ISOMERASE"/>
    <property type="match status" value="1"/>
</dbReference>
<dbReference type="EC" id="3.5.99.6" evidence="4"/>
<dbReference type="RefSeq" id="WP_199019573.1">
    <property type="nucleotide sequence ID" value="NZ_JAELUP010000065.1"/>
</dbReference>
<dbReference type="Gene3D" id="3.40.50.1360">
    <property type="match status" value="1"/>
</dbReference>
<feature type="active site" description="For ring-opening step" evidence="4">
    <location>
        <position position="135"/>
    </location>
</feature>
<reference evidence="6" key="1">
    <citation type="submission" date="2020-12" db="EMBL/GenBank/DDBJ databases">
        <authorList>
            <person name="Huq M.A."/>
        </authorList>
    </citation>
    <scope>NUCLEOTIDE SEQUENCE</scope>
    <source>
        <strain evidence="6">MAHUQ-46</strain>
    </source>
</reference>
<comment type="similarity">
    <text evidence="4">Belongs to the glucosamine/galactosamine-6-phosphate isomerase family. NagB subfamily.</text>
</comment>
<dbReference type="FunFam" id="3.40.50.1360:FF:000003">
    <property type="entry name" value="Glucosamine-6-phosphate deaminase"/>
    <property type="match status" value="1"/>
</dbReference>
<dbReference type="SUPFAM" id="SSF100950">
    <property type="entry name" value="NagB/RpiA/CoA transferase-like"/>
    <property type="match status" value="1"/>
</dbReference>
<comment type="catalytic activity">
    <reaction evidence="1 4">
        <text>alpha-D-glucosamine 6-phosphate + H2O = beta-D-fructose 6-phosphate + NH4(+)</text>
        <dbReference type="Rhea" id="RHEA:12172"/>
        <dbReference type="ChEBI" id="CHEBI:15377"/>
        <dbReference type="ChEBI" id="CHEBI:28938"/>
        <dbReference type="ChEBI" id="CHEBI:57634"/>
        <dbReference type="ChEBI" id="CHEBI:75989"/>
        <dbReference type="EC" id="3.5.99.6"/>
    </reaction>
</comment>
<feature type="active site" description="Proton acceptor; for ring-opening step" evidence="4">
    <location>
        <position position="137"/>
    </location>
</feature>
<dbReference type="CDD" id="cd01399">
    <property type="entry name" value="GlcN6P_deaminase"/>
    <property type="match status" value="1"/>
</dbReference>
<dbReference type="Pfam" id="PF01182">
    <property type="entry name" value="Glucosamine_iso"/>
    <property type="match status" value="1"/>
</dbReference>
<dbReference type="GO" id="GO:0005975">
    <property type="term" value="P:carbohydrate metabolic process"/>
    <property type="evidence" value="ECO:0007669"/>
    <property type="project" value="InterPro"/>
</dbReference>
<feature type="domain" description="Glucosamine/galactosamine-6-phosphate isomerase" evidence="5">
    <location>
        <begin position="11"/>
        <end position="227"/>
    </location>
</feature>
<dbReference type="EMBL" id="JAELUP010000065">
    <property type="protein sequence ID" value="MBJ6362023.1"/>
    <property type="molecule type" value="Genomic_DNA"/>
</dbReference>
<keyword evidence="3 4" id="KW-0119">Carbohydrate metabolism</keyword>
<comment type="caution">
    <text evidence="4">Lacks conserved residue(s) required for the propagation of feature annotation.</text>
</comment>
<dbReference type="InterPro" id="IPR004547">
    <property type="entry name" value="Glucosamine6P_isomerase"/>
</dbReference>
<dbReference type="GO" id="GO:0042802">
    <property type="term" value="F:identical protein binding"/>
    <property type="evidence" value="ECO:0007669"/>
    <property type="project" value="TreeGrafter"/>
</dbReference>
<keyword evidence="7" id="KW-1185">Reference proteome</keyword>
<dbReference type="NCBIfam" id="TIGR00502">
    <property type="entry name" value="nagB"/>
    <property type="match status" value="1"/>
</dbReference>
<evidence type="ECO:0000256" key="4">
    <source>
        <dbReference type="HAMAP-Rule" id="MF_01241"/>
    </source>
</evidence>
<feature type="active site" description="Proton acceptor; for enolization step" evidence="4">
    <location>
        <position position="67"/>
    </location>
</feature>
<dbReference type="PANTHER" id="PTHR11280:SF5">
    <property type="entry name" value="GLUCOSAMINE-6-PHOSPHATE ISOMERASE"/>
    <property type="match status" value="1"/>
</dbReference>
<gene>
    <name evidence="4 6" type="primary">nagB</name>
    <name evidence="6" type="ORF">JFN88_12180</name>
</gene>
<comment type="pathway">
    <text evidence="4">Amino-sugar metabolism; N-acetylneuraminate degradation; D-fructose 6-phosphate from N-acetylneuraminate: step 5/5.</text>
</comment>
<keyword evidence="2 4" id="KW-0378">Hydrolase</keyword>
<name>A0A934J834_9BACL</name>
<dbReference type="AlphaFoldDB" id="A0A934J834"/>
<dbReference type="HAMAP" id="MF_01241">
    <property type="entry name" value="GlcN6P_deamin"/>
    <property type="match status" value="1"/>
</dbReference>
<evidence type="ECO:0000313" key="7">
    <source>
        <dbReference type="Proteomes" id="UP000640274"/>
    </source>
</evidence>
<evidence type="ECO:0000256" key="2">
    <source>
        <dbReference type="ARBA" id="ARBA00022801"/>
    </source>
</evidence>
<dbReference type="InterPro" id="IPR006148">
    <property type="entry name" value="Glc/Gal-6P_isomerase"/>
</dbReference>
<feature type="active site" description="For ring-opening step" evidence="4">
    <location>
        <position position="142"/>
    </location>
</feature>
<evidence type="ECO:0000313" key="6">
    <source>
        <dbReference type="EMBL" id="MBJ6362023.1"/>
    </source>
</evidence>
<dbReference type="GO" id="GO:0006046">
    <property type="term" value="P:N-acetylglucosamine catabolic process"/>
    <property type="evidence" value="ECO:0007669"/>
    <property type="project" value="UniProtKB-UniRule"/>
</dbReference>